<evidence type="ECO:0000256" key="4">
    <source>
        <dbReference type="ARBA" id="ARBA00023163"/>
    </source>
</evidence>
<dbReference type="SUPFAM" id="SSF46785">
    <property type="entry name" value="Winged helix' DNA-binding domain"/>
    <property type="match status" value="1"/>
</dbReference>
<evidence type="ECO:0000313" key="7">
    <source>
        <dbReference type="Proteomes" id="UP001500575"/>
    </source>
</evidence>
<dbReference type="CDD" id="cd05466">
    <property type="entry name" value="PBP2_LTTR_substrate"/>
    <property type="match status" value="1"/>
</dbReference>
<evidence type="ECO:0000256" key="2">
    <source>
        <dbReference type="ARBA" id="ARBA00023015"/>
    </source>
</evidence>
<keyword evidence="2" id="KW-0805">Transcription regulation</keyword>
<evidence type="ECO:0000259" key="5">
    <source>
        <dbReference type="PROSITE" id="PS50931"/>
    </source>
</evidence>
<dbReference type="SUPFAM" id="SSF53850">
    <property type="entry name" value="Periplasmic binding protein-like II"/>
    <property type="match status" value="1"/>
</dbReference>
<feature type="domain" description="HTH lysR-type" evidence="5">
    <location>
        <begin position="3"/>
        <end position="60"/>
    </location>
</feature>
<name>A0ABP5K8P7_9ACTN</name>
<proteinExistence type="inferred from homology"/>
<accession>A0ABP5K8P7</accession>
<gene>
    <name evidence="6" type="ORF">GCM10009843_28680</name>
</gene>
<evidence type="ECO:0000313" key="6">
    <source>
        <dbReference type="EMBL" id="GAA2128373.1"/>
    </source>
</evidence>
<keyword evidence="4" id="KW-0804">Transcription</keyword>
<protein>
    <recommendedName>
        <fullName evidence="5">HTH lysR-type domain-containing protein</fullName>
    </recommendedName>
</protein>
<dbReference type="InterPro" id="IPR036390">
    <property type="entry name" value="WH_DNA-bd_sf"/>
</dbReference>
<comment type="caution">
    <text evidence="6">The sequence shown here is derived from an EMBL/GenBank/DDBJ whole genome shotgun (WGS) entry which is preliminary data.</text>
</comment>
<reference evidence="7" key="1">
    <citation type="journal article" date="2019" name="Int. J. Syst. Evol. Microbiol.">
        <title>The Global Catalogue of Microorganisms (GCM) 10K type strain sequencing project: providing services to taxonomists for standard genome sequencing and annotation.</title>
        <authorList>
            <consortium name="The Broad Institute Genomics Platform"/>
            <consortium name="The Broad Institute Genome Sequencing Center for Infectious Disease"/>
            <person name="Wu L."/>
            <person name="Ma J."/>
        </authorList>
    </citation>
    <scope>NUCLEOTIDE SEQUENCE [LARGE SCALE GENOMIC DNA]</scope>
    <source>
        <strain evidence="7">JCM 16021</strain>
    </source>
</reference>
<dbReference type="PANTHER" id="PTHR30346:SF30">
    <property type="entry name" value="SMALL NEUTRAL PROTEASE REGULATORY PROTEIN"/>
    <property type="match status" value="1"/>
</dbReference>
<dbReference type="Pfam" id="PF03466">
    <property type="entry name" value="LysR_substrate"/>
    <property type="match status" value="1"/>
</dbReference>
<dbReference type="Proteomes" id="UP001500575">
    <property type="component" value="Unassembled WGS sequence"/>
</dbReference>
<dbReference type="InterPro" id="IPR000847">
    <property type="entry name" value="LysR_HTH_N"/>
</dbReference>
<organism evidence="6 7">
    <name type="scientific">Nocardioides bigeumensis</name>
    <dbReference type="NCBI Taxonomy" id="433657"/>
    <lineage>
        <taxon>Bacteria</taxon>
        <taxon>Bacillati</taxon>
        <taxon>Actinomycetota</taxon>
        <taxon>Actinomycetes</taxon>
        <taxon>Propionibacteriales</taxon>
        <taxon>Nocardioidaceae</taxon>
        <taxon>Nocardioides</taxon>
    </lineage>
</organism>
<keyword evidence="7" id="KW-1185">Reference proteome</keyword>
<keyword evidence="3" id="KW-0238">DNA-binding</keyword>
<dbReference type="PANTHER" id="PTHR30346">
    <property type="entry name" value="TRANSCRIPTIONAL DUAL REGULATOR HCAR-RELATED"/>
    <property type="match status" value="1"/>
</dbReference>
<dbReference type="InterPro" id="IPR005119">
    <property type="entry name" value="LysR_subst-bd"/>
</dbReference>
<dbReference type="Gene3D" id="3.40.190.290">
    <property type="match status" value="1"/>
</dbReference>
<comment type="similarity">
    <text evidence="1">Belongs to the LysR transcriptional regulatory family.</text>
</comment>
<evidence type="ECO:0000256" key="3">
    <source>
        <dbReference type="ARBA" id="ARBA00023125"/>
    </source>
</evidence>
<evidence type="ECO:0000256" key="1">
    <source>
        <dbReference type="ARBA" id="ARBA00009437"/>
    </source>
</evidence>
<dbReference type="EMBL" id="BAAAQQ010000013">
    <property type="protein sequence ID" value="GAA2128373.1"/>
    <property type="molecule type" value="Genomic_DNA"/>
</dbReference>
<dbReference type="Pfam" id="PF00126">
    <property type="entry name" value="HTH_1"/>
    <property type="match status" value="1"/>
</dbReference>
<dbReference type="InterPro" id="IPR036388">
    <property type="entry name" value="WH-like_DNA-bd_sf"/>
</dbReference>
<dbReference type="PROSITE" id="PS50931">
    <property type="entry name" value="HTH_LYSR"/>
    <property type="match status" value="1"/>
</dbReference>
<sequence length="338" mass="36507">MSLELRHFRLVVAVADHGSIGAAARTLGLAQAGVSAQLARLERTMGTALFVRRPSGVEPTTAGRLVIERARSVLGQVETIADDLATLAPDASAIRVAGITCNWFARFLARAMATQPRPLSSRTDSSSATVDEWFADGEVDVAVVSVHPGFGDVIPVAGARHSVLIEEQPYLVALGHRHPAAGQDEVALSDLRASPWLLPRGRPDGTMSMLTAACREEGFEPSSPTGPADLDFYLTWVTDHGAVCLCSPAYPVRHGVSVLPVRGKRLRSRYVLRWHPSRISQEEVADLRVQLAAAYAEQVLISSGTASWWHRSPEYRPIFPADLRAVVPDWSAQPEASS</sequence>
<dbReference type="PRINTS" id="PR00039">
    <property type="entry name" value="HTHLYSR"/>
</dbReference>
<dbReference type="RefSeq" id="WP_344304464.1">
    <property type="nucleotide sequence ID" value="NZ_BAAAQQ010000013.1"/>
</dbReference>
<dbReference type="Gene3D" id="1.10.10.10">
    <property type="entry name" value="Winged helix-like DNA-binding domain superfamily/Winged helix DNA-binding domain"/>
    <property type="match status" value="1"/>
</dbReference>